<dbReference type="AlphaFoldDB" id="A0A397S6P9"/>
<evidence type="ECO:0000313" key="2">
    <source>
        <dbReference type="Proteomes" id="UP000265703"/>
    </source>
</evidence>
<proteinExistence type="predicted"/>
<dbReference type="Gene3D" id="3.60.10.10">
    <property type="entry name" value="Endonuclease/exonuclease/phosphatase"/>
    <property type="match status" value="1"/>
</dbReference>
<accession>A0A397S6P9</accession>
<dbReference type="InterPro" id="IPR036691">
    <property type="entry name" value="Endo/exonu/phosph_ase_sf"/>
</dbReference>
<sequence>MQVVSERALKRRRQFTAKILNIPPNTTEQQLEKELLPRHAKHWKIYNIDNTTMEAIVLFASLNDRNLVTKRKIKVKDSDCNWWYQECYFRVGNERRTDNIKGRATVFSDWSTINRVRYNNRTRFEKPAEEAEPDGDIEENDKEQLNKKEQIELETITNKLKKMRITDHSNDKLTIITHNVRGINDPKKSNQIIEYIRRKKGKWDIIGLLETKLKARNDRYKFRHIENQYAIIASHEENSKEGVALLIRKQLNKNIRNIEKIPGQLIKVELIFNNEKNRNMIIIQVYKLNNDQNSRTKIKKMINE</sequence>
<name>A0A397S6P9_9GLOM</name>
<evidence type="ECO:0000313" key="1">
    <source>
        <dbReference type="EMBL" id="RIA81172.1"/>
    </source>
</evidence>
<organism evidence="1 2">
    <name type="scientific">Glomus cerebriforme</name>
    <dbReference type="NCBI Taxonomy" id="658196"/>
    <lineage>
        <taxon>Eukaryota</taxon>
        <taxon>Fungi</taxon>
        <taxon>Fungi incertae sedis</taxon>
        <taxon>Mucoromycota</taxon>
        <taxon>Glomeromycotina</taxon>
        <taxon>Glomeromycetes</taxon>
        <taxon>Glomerales</taxon>
        <taxon>Glomeraceae</taxon>
        <taxon>Glomus</taxon>
    </lineage>
</organism>
<protein>
    <recommendedName>
        <fullName evidence="3">Endonuclease/exonuclease/phosphatase</fullName>
    </recommendedName>
</protein>
<keyword evidence="2" id="KW-1185">Reference proteome</keyword>
<dbReference type="EMBL" id="QKYT01000837">
    <property type="protein sequence ID" value="RIA81172.1"/>
    <property type="molecule type" value="Genomic_DNA"/>
</dbReference>
<comment type="caution">
    <text evidence="1">The sequence shown here is derived from an EMBL/GenBank/DDBJ whole genome shotgun (WGS) entry which is preliminary data.</text>
</comment>
<dbReference type="SUPFAM" id="SSF56219">
    <property type="entry name" value="DNase I-like"/>
    <property type="match status" value="1"/>
</dbReference>
<evidence type="ECO:0008006" key="3">
    <source>
        <dbReference type="Google" id="ProtNLM"/>
    </source>
</evidence>
<dbReference type="OrthoDB" id="6244150at2759"/>
<dbReference type="Proteomes" id="UP000265703">
    <property type="component" value="Unassembled WGS sequence"/>
</dbReference>
<gene>
    <name evidence="1" type="ORF">C1645_837429</name>
</gene>
<reference evidence="1 2" key="1">
    <citation type="submission" date="2018-06" db="EMBL/GenBank/DDBJ databases">
        <title>Comparative genomics reveals the genomic features of Rhizophagus irregularis, R. cerebriforme, R. diaphanum and Gigaspora rosea, and their symbiotic lifestyle signature.</title>
        <authorList>
            <person name="Morin E."/>
            <person name="San Clemente H."/>
            <person name="Chen E.C.H."/>
            <person name="De La Providencia I."/>
            <person name="Hainaut M."/>
            <person name="Kuo A."/>
            <person name="Kohler A."/>
            <person name="Murat C."/>
            <person name="Tang N."/>
            <person name="Roy S."/>
            <person name="Loubradou J."/>
            <person name="Henrissat B."/>
            <person name="Grigoriev I.V."/>
            <person name="Corradi N."/>
            <person name="Roux C."/>
            <person name="Martin F.M."/>
        </authorList>
    </citation>
    <scope>NUCLEOTIDE SEQUENCE [LARGE SCALE GENOMIC DNA]</scope>
    <source>
        <strain evidence="1 2">DAOM 227022</strain>
    </source>
</reference>